<reference evidence="2" key="2">
    <citation type="submission" date="2025-09" db="UniProtKB">
        <authorList>
            <consortium name="Ensembl"/>
        </authorList>
    </citation>
    <scope>IDENTIFICATION</scope>
</reference>
<protein>
    <submittedName>
        <fullName evidence="2">PH domain containing endocytic trafficking adaptor 1</fullName>
    </submittedName>
</protein>
<dbReference type="GO" id="GO:0005802">
    <property type="term" value="C:trans-Golgi network"/>
    <property type="evidence" value="ECO:0007669"/>
    <property type="project" value="Ensembl"/>
</dbReference>
<evidence type="ECO:0000313" key="3">
    <source>
        <dbReference type="Proteomes" id="UP000694421"/>
    </source>
</evidence>
<dbReference type="GO" id="GO:0005769">
    <property type="term" value="C:early endosome"/>
    <property type="evidence" value="ECO:0007669"/>
    <property type="project" value="Ensembl"/>
</dbReference>
<sequence length="122" mass="14021">MKLNEKSLAFYATCDSPADHAGFLHKKGERNTAYHRRWFVLKGNLLFYFEDREGRDPVGVIILEGCTVELSVFFTDGKCPKASTSTRVKPLHFSPLSLKEIGFRWRRSKTECACIPLFVFRS</sequence>
<dbReference type="GO" id="GO:0030136">
    <property type="term" value="C:clathrin-coated vesicle"/>
    <property type="evidence" value="ECO:0007669"/>
    <property type="project" value="Ensembl"/>
</dbReference>
<feature type="domain" description="PH" evidence="1">
    <location>
        <begin position="17"/>
        <end position="122"/>
    </location>
</feature>
<dbReference type="Pfam" id="PF00169">
    <property type="entry name" value="PH"/>
    <property type="match status" value="1"/>
</dbReference>
<proteinExistence type="predicted"/>
<dbReference type="SUPFAM" id="SSF50729">
    <property type="entry name" value="PH domain-like"/>
    <property type="match status" value="1"/>
</dbReference>
<keyword evidence="3" id="KW-1185">Reference proteome</keyword>
<dbReference type="GO" id="GO:0055037">
    <property type="term" value="C:recycling endosome"/>
    <property type="evidence" value="ECO:0007669"/>
    <property type="project" value="Ensembl"/>
</dbReference>
<dbReference type="PANTHER" id="PTHR22902:SF53">
    <property type="entry name" value="INOSITOL PHOSPHATASE INTERACTING PROTEIN, ISOFORM A"/>
    <property type="match status" value="1"/>
</dbReference>
<dbReference type="GO" id="GO:0042803">
    <property type="term" value="F:protein homodimerization activity"/>
    <property type="evidence" value="ECO:0007669"/>
    <property type="project" value="Ensembl"/>
</dbReference>
<dbReference type="GO" id="GO:0042147">
    <property type="term" value="P:retrograde transport, endosome to Golgi"/>
    <property type="evidence" value="ECO:0007669"/>
    <property type="project" value="Ensembl"/>
</dbReference>
<dbReference type="AlphaFoldDB" id="A0A8D0BV83"/>
<dbReference type="Ensembl" id="ENSSMRT00000013565.1">
    <property type="protein sequence ID" value="ENSSMRP00000011636.1"/>
    <property type="gene ID" value="ENSSMRG00000009151.1"/>
</dbReference>
<evidence type="ECO:0000259" key="1">
    <source>
        <dbReference type="PROSITE" id="PS50003"/>
    </source>
</evidence>
<dbReference type="Proteomes" id="UP000694421">
    <property type="component" value="Unplaced"/>
</dbReference>
<dbReference type="GO" id="GO:0005829">
    <property type="term" value="C:cytosol"/>
    <property type="evidence" value="ECO:0007669"/>
    <property type="project" value="GOC"/>
</dbReference>
<dbReference type="GO" id="GO:0007032">
    <property type="term" value="P:endosome organization"/>
    <property type="evidence" value="ECO:0007669"/>
    <property type="project" value="Ensembl"/>
</dbReference>
<name>A0A8D0BV83_SALMN</name>
<dbReference type="PANTHER" id="PTHR22902">
    <property type="entry name" value="SESQUIPEDALIAN"/>
    <property type="match status" value="1"/>
</dbReference>
<accession>A0A8D0BV83</accession>
<evidence type="ECO:0000313" key="2">
    <source>
        <dbReference type="Ensembl" id="ENSSMRP00000011636.1"/>
    </source>
</evidence>
<dbReference type="InterPro" id="IPR045188">
    <property type="entry name" value="Boi1/Boi2-like"/>
</dbReference>
<dbReference type="GeneTree" id="ENSGT00940000162791"/>
<dbReference type="Gene3D" id="2.30.29.30">
    <property type="entry name" value="Pleckstrin-homology domain (PH domain)/Phosphotyrosine-binding domain (PTB)"/>
    <property type="match status" value="1"/>
</dbReference>
<organism evidence="2 3">
    <name type="scientific">Salvator merianae</name>
    <name type="common">Argentine black and white tegu</name>
    <name type="synonym">Tupinambis merianae</name>
    <dbReference type="NCBI Taxonomy" id="96440"/>
    <lineage>
        <taxon>Eukaryota</taxon>
        <taxon>Metazoa</taxon>
        <taxon>Chordata</taxon>
        <taxon>Craniata</taxon>
        <taxon>Vertebrata</taxon>
        <taxon>Euteleostomi</taxon>
        <taxon>Lepidosauria</taxon>
        <taxon>Squamata</taxon>
        <taxon>Bifurcata</taxon>
        <taxon>Unidentata</taxon>
        <taxon>Episquamata</taxon>
        <taxon>Laterata</taxon>
        <taxon>Teiioidea</taxon>
        <taxon>Teiidae</taxon>
        <taxon>Salvator</taxon>
    </lineage>
</organism>
<dbReference type="PROSITE" id="PS50003">
    <property type="entry name" value="PH_DOMAIN"/>
    <property type="match status" value="1"/>
</dbReference>
<dbReference type="InterPro" id="IPR001849">
    <property type="entry name" value="PH_domain"/>
</dbReference>
<dbReference type="GO" id="GO:0001881">
    <property type="term" value="P:receptor recycling"/>
    <property type="evidence" value="ECO:0007669"/>
    <property type="project" value="Ensembl"/>
</dbReference>
<reference evidence="2" key="1">
    <citation type="submission" date="2025-08" db="UniProtKB">
        <authorList>
            <consortium name="Ensembl"/>
        </authorList>
    </citation>
    <scope>IDENTIFICATION</scope>
</reference>
<dbReference type="InterPro" id="IPR011993">
    <property type="entry name" value="PH-like_dom_sf"/>
</dbReference>